<comment type="caution">
    <text evidence="1">The sequence shown here is derived from an EMBL/GenBank/DDBJ whole genome shotgun (WGS) entry which is preliminary data.</text>
</comment>
<proteinExistence type="predicted"/>
<organism evidence="1 2">
    <name type="scientific">Candidatus Ozemobacter sibiricus</name>
    <dbReference type="NCBI Taxonomy" id="2268124"/>
    <lineage>
        <taxon>Bacteria</taxon>
        <taxon>Candidatus Ozemobacteria</taxon>
        <taxon>Candidatus Ozemobacterales</taxon>
        <taxon>Candidatus Ozemobacteraceae</taxon>
        <taxon>Candidatus Ozemobacter</taxon>
    </lineage>
</organism>
<dbReference type="SUPFAM" id="SSF46689">
    <property type="entry name" value="Homeodomain-like"/>
    <property type="match status" value="1"/>
</dbReference>
<dbReference type="Proteomes" id="UP000252355">
    <property type="component" value="Unassembled WGS sequence"/>
</dbReference>
<protein>
    <submittedName>
        <fullName evidence="1">Uncharacterized protein</fullName>
    </submittedName>
</protein>
<accession>A0A367ZPA4</accession>
<sequence length="97" mass="11107">MAQENESGNMKRPYANARDVLPSEVLDTVRRHFTGLLWVPSDVGFYEERRKLVLALKGQGVPTREIARLSGVTPRRVRQIVAQSREESIPTHRDPLR</sequence>
<evidence type="ECO:0000313" key="1">
    <source>
        <dbReference type="EMBL" id="RCK79191.1"/>
    </source>
</evidence>
<dbReference type="EMBL" id="QOQW01000015">
    <property type="protein sequence ID" value="RCK79191.1"/>
    <property type="molecule type" value="Genomic_DNA"/>
</dbReference>
<evidence type="ECO:0000313" key="2">
    <source>
        <dbReference type="Proteomes" id="UP000252355"/>
    </source>
</evidence>
<name>A0A367ZPA4_9BACT</name>
<reference evidence="1 2" key="1">
    <citation type="submission" date="2018-05" db="EMBL/GenBank/DDBJ databases">
        <title>A metagenomic window into the 2 km-deep terrestrial subsurface aquifer revealed taxonomically and functionally diverse microbial community comprising novel uncultured bacterial lineages.</title>
        <authorList>
            <person name="Kadnikov V.V."/>
            <person name="Mardanov A.V."/>
            <person name="Beletsky A.V."/>
            <person name="Banks D."/>
            <person name="Pimenov N.V."/>
            <person name="Frank Y.A."/>
            <person name="Karnachuk O.V."/>
            <person name="Ravin N.V."/>
        </authorList>
    </citation>
    <scope>NUCLEOTIDE SEQUENCE [LARGE SCALE GENOMIC DNA]</scope>
    <source>
        <strain evidence="1">BY5</strain>
    </source>
</reference>
<dbReference type="InterPro" id="IPR009057">
    <property type="entry name" value="Homeodomain-like_sf"/>
</dbReference>
<dbReference type="Pfam" id="PF13384">
    <property type="entry name" value="HTH_23"/>
    <property type="match status" value="1"/>
</dbReference>
<dbReference type="AlphaFoldDB" id="A0A367ZPA4"/>
<gene>
    <name evidence="1" type="ORF">OZSIB_0305</name>
</gene>